<gene>
    <name evidence="1" type="ORF">NPX13_g1367</name>
</gene>
<evidence type="ECO:0000313" key="2">
    <source>
        <dbReference type="Proteomes" id="UP001148614"/>
    </source>
</evidence>
<accession>A0A9W8NM89</accession>
<name>A0A9W8NM89_9PEZI</name>
<dbReference type="EMBL" id="JANPWZ010000121">
    <property type="protein sequence ID" value="KAJ3579199.1"/>
    <property type="molecule type" value="Genomic_DNA"/>
</dbReference>
<dbReference type="AlphaFoldDB" id="A0A9W8NM89"/>
<dbReference type="VEuPathDB" id="FungiDB:F4678DRAFT_477770"/>
<sequence>MDSLSRADDLPSSPWATRFPLSGTTFTWEKTNHSSLAPKHPTITNPKYYDQTPIFSRSDLPQALTDEDRLFTTERSQKNYLLGLQTWEAAALNHYARFSPDSILSGGYQPSDRNTAGLASRISQQLPSAVRPGFQITRGIQTIEDTNFATYMRERIQVNEEKWFPFLHKHRWFDWEEVRPSGVKDWSVDDPQLWDFLSVSLELVNRILLALINDRHHGAYWSDFVDVFGLPPSPNDSVLLSYRMERKISKYRGVPCEWHHINTHTRPEWRDRLNMLMERVIWGFREQSGAEATTHATVIVDNKMESEYKAIILMSTTTLETAINGNGTLGEVCMAQVDTALTIMHEIMHAIGIARYKDDDYEGNCLNRERSGIMAPEPFLNGTGVAETGHYMDQVYFGGTKCLAPIAREDAVPPIVFAIKEFPWLGCSGRAAPRSRHLKLDAVDTVHHVPLTWVSKMLSEHFWKDPQYPRKSDNYFHRNALYSSETPHKSPEAMASEPQSLEGLTYSYPDDALVVATWKERHRLWKQFRHGWYDRAKGEWEASPWHNIGGRRRCEEFAAAHRKRDLMECTRIANRLISGVQWQQNQSRFMNNMPSSTHKNPNWAWHAVGLLMMASLPIQTSSMMRGTRGKQYVYRTLTPSKAAASEGNIKAVTVPALIEPNDPIKSLDPNQFYEQMRKNGLKADFDQLDTLSLIDTMLELIASKRGVIHGKFMLAIMKAKEKLQAERTALRANYPGGSDTTKWASKWHFQIPPYDKNCHRWFGNRWARVPRSETLFN</sequence>
<dbReference type="Proteomes" id="UP001148614">
    <property type="component" value="Unassembled WGS sequence"/>
</dbReference>
<keyword evidence="2" id="KW-1185">Reference proteome</keyword>
<reference evidence="1" key="1">
    <citation type="submission" date="2022-07" db="EMBL/GenBank/DDBJ databases">
        <title>Genome Sequence of Xylaria arbuscula.</title>
        <authorList>
            <person name="Buettner E."/>
        </authorList>
    </citation>
    <scope>NUCLEOTIDE SEQUENCE</scope>
    <source>
        <strain evidence="1">VT107</strain>
    </source>
</reference>
<evidence type="ECO:0000313" key="1">
    <source>
        <dbReference type="EMBL" id="KAJ3579199.1"/>
    </source>
</evidence>
<proteinExistence type="predicted"/>
<comment type="caution">
    <text evidence="1">The sequence shown here is derived from an EMBL/GenBank/DDBJ whole genome shotgun (WGS) entry which is preliminary data.</text>
</comment>
<protein>
    <submittedName>
        <fullName evidence="1">Uncharacterized protein</fullName>
    </submittedName>
</protein>
<organism evidence="1 2">
    <name type="scientific">Xylaria arbuscula</name>
    <dbReference type="NCBI Taxonomy" id="114810"/>
    <lineage>
        <taxon>Eukaryota</taxon>
        <taxon>Fungi</taxon>
        <taxon>Dikarya</taxon>
        <taxon>Ascomycota</taxon>
        <taxon>Pezizomycotina</taxon>
        <taxon>Sordariomycetes</taxon>
        <taxon>Xylariomycetidae</taxon>
        <taxon>Xylariales</taxon>
        <taxon>Xylariaceae</taxon>
        <taxon>Xylaria</taxon>
    </lineage>
</organism>